<evidence type="ECO:0000259" key="1">
    <source>
        <dbReference type="PROSITE" id="PS51819"/>
    </source>
</evidence>
<name>A0ABT0E690_9GAMM</name>
<dbReference type="PROSITE" id="PS51819">
    <property type="entry name" value="VOC"/>
    <property type="match status" value="1"/>
</dbReference>
<evidence type="ECO:0000313" key="2">
    <source>
        <dbReference type="EMBL" id="MCK0537350.1"/>
    </source>
</evidence>
<organism evidence="2 3">
    <name type="scientific">Alcanivorax quisquiliarum</name>
    <dbReference type="NCBI Taxonomy" id="2933565"/>
    <lineage>
        <taxon>Bacteria</taxon>
        <taxon>Pseudomonadati</taxon>
        <taxon>Pseudomonadota</taxon>
        <taxon>Gammaproteobacteria</taxon>
        <taxon>Oceanospirillales</taxon>
        <taxon>Alcanivoracaceae</taxon>
        <taxon>Alcanivorax</taxon>
    </lineage>
</organism>
<dbReference type="CDD" id="cd06587">
    <property type="entry name" value="VOC"/>
    <property type="match status" value="1"/>
</dbReference>
<gene>
    <name evidence="2" type="ORF">MU846_06455</name>
</gene>
<dbReference type="EMBL" id="JALKII010000003">
    <property type="protein sequence ID" value="MCK0537350.1"/>
    <property type="molecule type" value="Genomic_DNA"/>
</dbReference>
<accession>A0ABT0E690</accession>
<dbReference type="Gene3D" id="3.10.180.10">
    <property type="entry name" value="2,3-Dihydroxybiphenyl 1,2-Dioxygenase, domain 1"/>
    <property type="match status" value="1"/>
</dbReference>
<dbReference type="RefSeq" id="WP_246950583.1">
    <property type="nucleotide sequence ID" value="NZ_JALKII010000003.1"/>
</dbReference>
<evidence type="ECO:0000313" key="3">
    <source>
        <dbReference type="Proteomes" id="UP001165524"/>
    </source>
</evidence>
<comment type="caution">
    <text evidence="2">The sequence shown here is derived from an EMBL/GenBank/DDBJ whole genome shotgun (WGS) entry which is preliminary data.</text>
</comment>
<dbReference type="PANTHER" id="PTHR36113">
    <property type="entry name" value="LYASE, PUTATIVE-RELATED-RELATED"/>
    <property type="match status" value="1"/>
</dbReference>
<dbReference type="PANTHER" id="PTHR36113:SF1">
    <property type="entry name" value="GLYOXALASE_BLEOMYCIN RESISTANCE PROTEIN_DIOXYGENASE"/>
    <property type="match status" value="1"/>
</dbReference>
<feature type="domain" description="VOC" evidence="1">
    <location>
        <begin position="11"/>
        <end position="127"/>
    </location>
</feature>
<dbReference type="InterPro" id="IPR004360">
    <property type="entry name" value="Glyas_Fos-R_dOase_dom"/>
</dbReference>
<reference evidence="2" key="1">
    <citation type="submission" date="2022-04" db="EMBL/GenBank/DDBJ databases">
        <title>Alcanivorax sp. CY1518 draft genome sequence.</title>
        <authorList>
            <person name="Zhao G."/>
            <person name="An M."/>
        </authorList>
    </citation>
    <scope>NUCLEOTIDE SEQUENCE</scope>
    <source>
        <strain evidence="2">CY1518</strain>
    </source>
</reference>
<dbReference type="SUPFAM" id="SSF54593">
    <property type="entry name" value="Glyoxalase/Bleomycin resistance protein/Dihydroxybiphenyl dioxygenase"/>
    <property type="match status" value="1"/>
</dbReference>
<dbReference type="Pfam" id="PF00903">
    <property type="entry name" value="Glyoxalase"/>
    <property type="match status" value="1"/>
</dbReference>
<protein>
    <submittedName>
        <fullName evidence="2">VOC family protein</fullName>
    </submittedName>
</protein>
<dbReference type="Proteomes" id="UP001165524">
    <property type="component" value="Unassembled WGS sequence"/>
</dbReference>
<keyword evidence="3" id="KW-1185">Reference proteome</keyword>
<dbReference type="InterPro" id="IPR037523">
    <property type="entry name" value="VOC_core"/>
</dbReference>
<dbReference type="InterPro" id="IPR051332">
    <property type="entry name" value="Fosfomycin_Res_Enzymes"/>
</dbReference>
<sequence>MTSKRPAALGGLRHVALFVNDLPACEHFYVDLLGMAVEWRPDADNVYLCSGCDNLALHRWQGESFARPQRLDHIGFIIDRMDEVDQWFTFLKDQGVTMKSEPRTHRDGARSFYCLDPEAVVVQFIWHPPISGGRFIRND</sequence>
<proteinExistence type="predicted"/>
<dbReference type="InterPro" id="IPR029068">
    <property type="entry name" value="Glyas_Bleomycin-R_OHBP_Dase"/>
</dbReference>